<dbReference type="Gene3D" id="3.40.50.300">
    <property type="entry name" value="P-loop containing nucleotide triphosphate hydrolases"/>
    <property type="match status" value="1"/>
</dbReference>
<protein>
    <submittedName>
        <fullName evidence="9">ABC transporter ATP-binding protein</fullName>
    </submittedName>
</protein>
<dbReference type="PANTHER" id="PTHR43297">
    <property type="entry name" value="OLIGOPEPTIDE TRANSPORT ATP-BINDING PROTEIN APPD"/>
    <property type="match status" value="1"/>
</dbReference>
<dbReference type="InterPro" id="IPR027417">
    <property type="entry name" value="P-loop_NTPase"/>
</dbReference>
<evidence type="ECO:0000313" key="10">
    <source>
        <dbReference type="Proteomes" id="UP001285263"/>
    </source>
</evidence>
<dbReference type="Pfam" id="PF00005">
    <property type="entry name" value="ABC_tran"/>
    <property type="match status" value="1"/>
</dbReference>
<dbReference type="SUPFAM" id="SSF52540">
    <property type="entry name" value="P-loop containing nucleoside triphosphate hydrolases"/>
    <property type="match status" value="1"/>
</dbReference>
<dbReference type="PROSITE" id="PS00211">
    <property type="entry name" value="ABC_TRANSPORTER_1"/>
    <property type="match status" value="1"/>
</dbReference>
<keyword evidence="5" id="KW-0547">Nucleotide-binding</keyword>
<name>A0ABU5DGG4_9BURK</name>
<dbReference type="SMART" id="SM00382">
    <property type="entry name" value="AAA"/>
    <property type="match status" value="1"/>
</dbReference>
<keyword evidence="6 9" id="KW-0067">ATP-binding</keyword>
<comment type="caution">
    <text evidence="9">The sequence shown here is derived from an EMBL/GenBank/DDBJ whole genome shotgun (WGS) entry which is preliminary data.</text>
</comment>
<evidence type="ECO:0000256" key="3">
    <source>
        <dbReference type="ARBA" id="ARBA00022448"/>
    </source>
</evidence>
<dbReference type="Pfam" id="PF08352">
    <property type="entry name" value="oligo_HPY"/>
    <property type="match status" value="1"/>
</dbReference>
<feature type="domain" description="ABC transporter" evidence="8">
    <location>
        <begin position="2"/>
        <end position="247"/>
    </location>
</feature>
<comment type="subcellular location">
    <subcellularLocation>
        <location evidence="1">Cell inner membrane</location>
        <topology evidence="1">Peripheral membrane protein</topology>
    </subcellularLocation>
</comment>
<dbReference type="PANTHER" id="PTHR43297:SF2">
    <property type="entry name" value="DIPEPTIDE TRANSPORT ATP-BINDING PROTEIN DPPD"/>
    <property type="match status" value="1"/>
</dbReference>
<dbReference type="Proteomes" id="UP001285263">
    <property type="component" value="Unassembled WGS sequence"/>
</dbReference>
<evidence type="ECO:0000256" key="6">
    <source>
        <dbReference type="ARBA" id="ARBA00022840"/>
    </source>
</evidence>
<evidence type="ECO:0000256" key="5">
    <source>
        <dbReference type="ARBA" id="ARBA00022741"/>
    </source>
</evidence>
<evidence type="ECO:0000256" key="1">
    <source>
        <dbReference type="ARBA" id="ARBA00004417"/>
    </source>
</evidence>
<dbReference type="InterPro" id="IPR003439">
    <property type="entry name" value="ABC_transporter-like_ATP-bd"/>
</dbReference>
<proteinExistence type="inferred from homology"/>
<dbReference type="InterPro" id="IPR017871">
    <property type="entry name" value="ABC_transporter-like_CS"/>
</dbReference>
<dbReference type="PROSITE" id="PS50893">
    <property type="entry name" value="ABC_TRANSPORTER_2"/>
    <property type="match status" value="1"/>
</dbReference>
<evidence type="ECO:0000256" key="7">
    <source>
        <dbReference type="ARBA" id="ARBA00023136"/>
    </source>
</evidence>
<dbReference type="NCBIfam" id="TIGR01727">
    <property type="entry name" value="oligo_HPY"/>
    <property type="match status" value="1"/>
</dbReference>
<comment type="similarity">
    <text evidence="2">Belongs to the ABC transporter superfamily.</text>
</comment>
<dbReference type="CDD" id="cd03257">
    <property type="entry name" value="ABC_NikE_OppD_transporters"/>
    <property type="match status" value="1"/>
</dbReference>
<keyword evidence="4" id="KW-1003">Cell membrane</keyword>
<accession>A0ABU5DGG4</accession>
<dbReference type="InterPro" id="IPR003593">
    <property type="entry name" value="AAA+_ATPase"/>
</dbReference>
<evidence type="ECO:0000256" key="2">
    <source>
        <dbReference type="ARBA" id="ARBA00005417"/>
    </source>
</evidence>
<keyword evidence="3" id="KW-0813">Transport</keyword>
<dbReference type="InterPro" id="IPR050388">
    <property type="entry name" value="ABC_Ni/Peptide_Import"/>
</dbReference>
<dbReference type="EMBL" id="JAXCLA010000003">
    <property type="protein sequence ID" value="MDY0744886.1"/>
    <property type="molecule type" value="Genomic_DNA"/>
</dbReference>
<gene>
    <name evidence="9" type="ORF">SNE35_10230</name>
</gene>
<evidence type="ECO:0000259" key="8">
    <source>
        <dbReference type="PROSITE" id="PS50893"/>
    </source>
</evidence>
<keyword evidence="7" id="KW-0472">Membrane</keyword>
<organism evidence="9 10">
    <name type="scientific">Roseateles agri</name>
    <dbReference type="NCBI Taxonomy" id="3098619"/>
    <lineage>
        <taxon>Bacteria</taxon>
        <taxon>Pseudomonadati</taxon>
        <taxon>Pseudomonadota</taxon>
        <taxon>Betaproteobacteria</taxon>
        <taxon>Burkholderiales</taxon>
        <taxon>Sphaerotilaceae</taxon>
        <taxon>Roseateles</taxon>
    </lineage>
</organism>
<dbReference type="InterPro" id="IPR013563">
    <property type="entry name" value="Oligopep_ABC_C"/>
</dbReference>
<reference evidence="9 10" key="1">
    <citation type="submission" date="2023-11" db="EMBL/GenBank/DDBJ databases">
        <title>Paucibacter sp. nov., isolated from fresh soil in Korea.</title>
        <authorList>
            <person name="Le N.T.T."/>
        </authorList>
    </citation>
    <scope>NUCLEOTIDE SEQUENCE [LARGE SCALE GENOMIC DNA]</scope>
    <source>
        <strain evidence="9 10">R3-3</strain>
    </source>
</reference>
<keyword evidence="10" id="KW-1185">Reference proteome</keyword>
<sequence length="319" mass="33934">MLEVDDLRIRLHGTELVRGLSFTLAAGETLGLIGESGSGKTLTALALMGLLPEGAELSGSIRFKGQDLTGLKDKAWGALRGRHIAMVFQEPMTALNPLHRVGDQVAEPRRLHLARRAGEARQEAVELLRYVGLGDPGRIADSYPHQLSGGQRQRVGIAMALACGPELLIADEPSTALDASQQAHVLATLAAMAAERGMALLLISHDLALVARQAQRLLVMYAGQGVEQGPAAALLGGGAAHPYTQGLLAARPRIGVGRGERLPALPGAAPELAELRGGCAFRERCRLAQEACRKSPPVFALDPAHWSRCLRVEEALREH</sequence>
<evidence type="ECO:0000256" key="4">
    <source>
        <dbReference type="ARBA" id="ARBA00022475"/>
    </source>
</evidence>
<evidence type="ECO:0000313" key="9">
    <source>
        <dbReference type="EMBL" id="MDY0744886.1"/>
    </source>
</evidence>
<dbReference type="RefSeq" id="WP_320422796.1">
    <property type="nucleotide sequence ID" value="NZ_JAXCLA010000003.1"/>
</dbReference>
<dbReference type="GO" id="GO:0005524">
    <property type="term" value="F:ATP binding"/>
    <property type="evidence" value="ECO:0007669"/>
    <property type="project" value="UniProtKB-KW"/>
</dbReference>